<dbReference type="EMBL" id="QYBB01000008">
    <property type="protein sequence ID" value="RYC32188.1"/>
    <property type="molecule type" value="Genomic_DNA"/>
</dbReference>
<evidence type="ECO:0000313" key="1">
    <source>
        <dbReference type="EMBL" id="RYC32188.1"/>
    </source>
</evidence>
<reference evidence="1 2" key="1">
    <citation type="submission" date="2018-12" db="EMBL/GenBank/DDBJ databases">
        <authorList>
            <person name="Grouzdev D.S."/>
            <person name="Krutkina M.S."/>
        </authorList>
    </citation>
    <scope>NUCLEOTIDE SEQUENCE [LARGE SCALE GENOMIC DNA]</scope>
    <source>
        <strain evidence="1 2">RmlP026</strain>
    </source>
</reference>
<reference evidence="1 2" key="2">
    <citation type="submission" date="2019-02" db="EMBL/GenBank/DDBJ databases">
        <title>'Lichenibacterium ramalinii' gen. nov. sp. nov., 'Lichenibacterium minor' gen. nov. sp. nov.</title>
        <authorList>
            <person name="Pankratov T."/>
        </authorList>
    </citation>
    <scope>NUCLEOTIDE SEQUENCE [LARGE SCALE GENOMIC DNA]</scope>
    <source>
        <strain evidence="1 2">RmlP026</strain>
    </source>
</reference>
<dbReference type="RefSeq" id="WP_129225679.1">
    <property type="nucleotide sequence ID" value="NZ_QYBB01000008.1"/>
</dbReference>
<evidence type="ECO:0000313" key="2">
    <source>
        <dbReference type="Proteomes" id="UP000290759"/>
    </source>
</evidence>
<proteinExistence type="predicted"/>
<organism evidence="1 2">
    <name type="scientific">Lichenibacterium minor</name>
    <dbReference type="NCBI Taxonomy" id="2316528"/>
    <lineage>
        <taxon>Bacteria</taxon>
        <taxon>Pseudomonadati</taxon>
        <taxon>Pseudomonadota</taxon>
        <taxon>Alphaproteobacteria</taxon>
        <taxon>Hyphomicrobiales</taxon>
        <taxon>Lichenihabitantaceae</taxon>
        <taxon>Lichenibacterium</taxon>
    </lineage>
</organism>
<keyword evidence="2" id="KW-1185">Reference proteome</keyword>
<accession>A0A4Q2U8A1</accession>
<protein>
    <recommendedName>
        <fullName evidence="3">Glycosyltransferase family 2 protein</fullName>
    </recommendedName>
</protein>
<dbReference type="Proteomes" id="UP000290759">
    <property type="component" value="Unassembled WGS sequence"/>
</dbReference>
<name>A0A4Q2U8A1_9HYPH</name>
<sequence length="265" mass="28838">MTAFTFAIALTPRANARDWGLIEALLDLTLASVRAQTDPDWRALIAVHERPRLAVGDDRVSFVEVGWPVEPPGPHNDDSGRKKHLLSDIVRDRGGGHLMVLDADDWVDRELVAAARAGIGDEHVGALIHEGLAVDFRSLRAAPLPHPDLEGLPFHRFCGSCGVALIRPGATSEIRRDPFAVLRSHHRWVEVAAEHGEGLARLPVSGAYLVNTGENHSDVHGPHAEWRREFIRRVDAVGRDVDAGVAARFGQEVGALRAAGRLARG</sequence>
<dbReference type="OrthoDB" id="7838294at2"/>
<comment type="caution">
    <text evidence="1">The sequence shown here is derived from an EMBL/GenBank/DDBJ whole genome shotgun (WGS) entry which is preliminary data.</text>
</comment>
<dbReference type="AlphaFoldDB" id="A0A4Q2U8A1"/>
<gene>
    <name evidence="1" type="ORF">D3273_09115</name>
</gene>
<evidence type="ECO:0008006" key="3">
    <source>
        <dbReference type="Google" id="ProtNLM"/>
    </source>
</evidence>